<evidence type="ECO:0000259" key="2">
    <source>
        <dbReference type="Pfam" id="PF11702"/>
    </source>
</evidence>
<dbReference type="InterPro" id="IPR021711">
    <property type="entry name" value="DUF3295"/>
</dbReference>
<gene>
    <name evidence="3" type="ORF">K470DRAFT_121535</name>
</gene>
<name>A0A6A7BTZ8_9PEZI</name>
<feature type="region of interest" description="Disordered" evidence="1">
    <location>
        <begin position="31"/>
        <end position="178"/>
    </location>
</feature>
<proteinExistence type="predicted"/>
<reference evidence="3" key="1">
    <citation type="journal article" date="2020" name="Stud. Mycol.">
        <title>101 Dothideomycetes genomes: a test case for predicting lifestyles and emergence of pathogens.</title>
        <authorList>
            <person name="Haridas S."/>
            <person name="Albert R."/>
            <person name="Binder M."/>
            <person name="Bloem J."/>
            <person name="Labutti K."/>
            <person name="Salamov A."/>
            <person name="Andreopoulos B."/>
            <person name="Baker S."/>
            <person name="Barry K."/>
            <person name="Bills G."/>
            <person name="Bluhm B."/>
            <person name="Cannon C."/>
            <person name="Castanera R."/>
            <person name="Culley D."/>
            <person name="Daum C."/>
            <person name="Ezra D."/>
            <person name="Gonzalez J."/>
            <person name="Henrissat B."/>
            <person name="Kuo A."/>
            <person name="Liang C."/>
            <person name="Lipzen A."/>
            <person name="Lutzoni F."/>
            <person name="Magnuson J."/>
            <person name="Mondo S."/>
            <person name="Nolan M."/>
            <person name="Ohm R."/>
            <person name="Pangilinan J."/>
            <person name="Park H.-J."/>
            <person name="Ramirez L."/>
            <person name="Alfaro M."/>
            <person name="Sun H."/>
            <person name="Tritt A."/>
            <person name="Yoshinaga Y."/>
            <person name="Zwiers L.-H."/>
            <person name="Turgeon B."/>
            <person name="Goodwin S."/>
            <person name="Spatafora J."/>
            <person name="Crous P."/>
            <person name="Grigoriev I."/>
        </authorList>
    </citation>
    <scope>NUCLEOTIDE SEQUENCE</scope>
    <source>
        <strain evidence="3">CBS 480.64</strain>
    </source>
</reference>
<dbReference type="OrthoDB" id="5054775at2759"/>
<evidence type="ECO:0000313" key="4">
    <source>
        <dbReference type="Proteomes" id="UP000799421"/>
    </source>
</evidence>
<protein>
    <recommendedName>
        <fullName evidence="2">DUF3295 domain-containing protein</fullName>
    </recommendedName>
</protein>
<evidence type="ECO:0000313" key="3">
    <source>
        <dbReference type="EMBL" id="KAF2858690.1"/>
    </source>
</evidence>
<dbReference type="AlphaFoldDB" id="A0A6A7BTZ8"/>
<sequence>MFPPDLPPSRVHTCASFPNCHYNCSVAPTHMPPHPSSSSRLCSRSSLSHSPNMPSHSIVRGFVPGGPPSSYRSQTRLAPEPEPELSTSTRNNPPGQQPGDGKKPTMFTLGSSSGEDDGSLDRHMKSFQSNLSESIRAAKMRPQADIPEDRPVFSEDEDDSGSAIEDEDDSSGAWHCPLIEIL</sequence>
<accession>A0A6A7BTZ8</accession>
<keyword evidence="4" id="KW-1185">Reference proteome</keyword>
<evidence type="ECO:0000256" key="1">
    <source>
        <dbReference type="SAM" id="MobiDB-lite"/>
    </source>
</evidence>
<dbReference type="Proteomes" id="UP000799421">
    <property type="component" value="Unassembled WGS sequence"/>
</dbReference>
<dbReference type="EMBL" id="MU006005">
    <property type="protein sequence ID" value="KAF2858690.1"/>
    <property type="molecule type" value="Genomic_DNA"/>
</dbReference>
<feature type="compositionally biased region" description="Low complexity" evidence="1">
    <location>
        <begin position="36"/>
        <end position="51"/>
    </location>
</feature>
<dbReference type="Pfam" id="PF11702">
    <property type="entry name" value="DUF3295"/>
    <property type="match status" value="1"/>
</dbReference>
<feature type="domain" description="DUF3295" evidence="2">
    <location>
        <begin position="35"/>
        <end position="174"/>
    </location>
</feature>
<organism evidence="3 4">
    <name type="scientific">Piedraia hortae CBS 480.64</name>
    <dbReference type="NCBI Taxonomy" id="1314780"/>
    <lineage>
        <taxon>Eukaryota</taxon>
        <taxon>Fungi</taxon>
        <taxon>Dikarya</taxon>
        <taxon>Ascomycota</taxon>
        <taxon>Pezizomycotina</taxon>
        <taxon>Dothideomycetes</taxon>
        <taxon>Dothideomycetidae</taxon>
        <taxon>Capnodiales</taxon>
        <taxon>Piedraiaceae</taxon>
        <taxon>Piedraia</taxon>
    </lineage>
</organism>
<feature type="compositionally biased region" description="Acidic residues" evidence="1">
    <location>
        <begin position="154"/>
        <end position="170"/>
    </location>
</feature>